<dbReference type="AlphaFoldDB" id="A0AAP0B212"/>
<organism evidence="7 8">
    <name type="scientific">Platanthera zijinensis</name>
    <dbReference type="NCBI Taxonomy" id="2320716"/>
    <lineage>
        <taxon>Eukaryota</taxon>
        <taxon>Viridiplantae</taxon>
        <taxon>Streptophyta</taxon>
        <taxon>Embryophyta</taxon>
        <taxon>Tracheophyta</taxon>
        <taxon>Spermatophyta</taxon>
        <taxon>Magnoliopsida</taxon>
        <taxon>Liliopsida</taxon>
        <taxon>Asparagales</taxon>
        <taxon>Orchidaceae</taxon>
        <taxon>Orchidoideae</taxon>
        <taxon>Orchideae</taxon>
        <taxon>Orchidinae</taxon>
        <taxon>Platanthera</taxon>
    </lineage>
</organism>
<gene>
    <name evidence="7" type="primary">AFP3</name>
    <name evidence="7" type="ORF">KSP39_PZI019230</name>
</gene>
<feature type="region of interest" description="Disordered" evidence="5">
    <location>
        <begin position="181"/>
        <end position="224"/>
    </location>
</feature>
<comment type="caution">
    <text evidence="7">The sequence shown here is derived from an EMBL/GenBank/DDBJ whole genome shotgun (WGS) entry which is preliminary data.</text>
</comment>
<keyword evidence="8" id="KW-1185">Reference proteome</keyword>
<dbReference type="PANTHER" id="PTHR31413:SF15">
    <property type="entry name" value="NINJA-FAMILY PROTEIN"/>
    <property type="match status" value="1"/>
</dbReference>
<dbReference type="GO" id="GO:0005634">
    <property type="term" value="C:nucleus"/>
    <property type="evidence" value="ECO:0007669"/>
    <property type="project" value="UniProtKB-SubCell"/>
</dbReference>
<feature type="region of interest" description="Disordered" evidence="5">
    <location>
        <begin position="19"/>
        <end position="68"/>
    </location>
</feature>
<evidence type="ECO:0000313" key="8">
    <source>
        <dbReference type="Proteomes" id="UP001418222"/>
    </source>
</evidence>
<protein>
    <recommendedName>
        <fullName evidence="4">Ninja-family protein</fullName>
    </recommendedName>
    <alternativeName>
        <fullName evidence="4">ABI-binding protein</fullName>
    </alternativeName>
</protein>
<dbReference type="GO" id="GO:0045892">
    <property type="term" value="P:negative regulation of DNA-templated transcription"/>
    <property type="evidence" value="ECO:0007669"/>
    <property type="project" value="TreeGrafter"/>
</dbReference>
<comment type="subcellular location">
    <subcellularLocation>
        <location evidence="1 4">Nucleus</location>
    </subcellularLocation>
</comment>
<dbReference type="InterPro" id="IPR031307">
    <property type="entry name" value="Ninja_fam"/>
</dbReference>
<comment type="function">
    <text evidence="4">Acts as a negative regulator of abscisic acid (ABA) response.</text>
</comment>
<accession>A0AAP0B212</accession>
<name>A0AAP0B212_9ASPA</name>
<feature type="region of interest" description="Disordered" evidence="5">
    <location>
        <begin position="238"/>
        <end position="263"/>
    </location>
</feature>
<evidence type="ECO:0000256" key="1">
    <source>
        <dbReference type="ARBA" id="ARBA00004123"/>
    </source>
</evidence>
<dbReference type="InterPro" id="IPR032308">
    <property type="entry name" value="TDBD"/>
</dbReference>
<proteinExistence type="inferred from homology"/>
<dbReference type="Pfam" id="PF16135">
    <property type="entry name" value="TDBD"/>
    <property type="match status" value="1"/>
</dbReference>
<dbReference type="GO" id="GO:0007165">
    <property type="term" value="P:signal transduction"/>
    <property type="evidence" value="ECO:0007669"/>
    <property type="project" value="InterPro"/>
</dbReference>
<evidence type="ECO:0000256" key="3">
    <source>
        <dbReference type="ARBA" id="ARBA00023242"/>
    </source>
</evidence>
<dbReference type="Proteomes" id="UP001418222">
    <property type="component" value="Unassembled WGS sequence"/>
</dbReference>
<feature type="domain" description="Tify" evidence="6">
    <location>
        <begin position="296"/>
        <end position="329"/>
    </location>
</feature>
<sequence length="338" mass="36529">MGRNEDAASTVELNLGLSVGSTSPALTSRREYHAFRRRESRRKLEQKHMGKAQAPASGDITREDYGRSPPRFSASPIPVPHPNSGAAVGYAVAAAIPVVPMHCTPPAWQYVPCGGRMYALPYMVPCWPEAAVDSERRVTGQVAAAGLPVVGNGLASVSKSCSNVAEFLNITNKEKATRIFGKSNNSSCKDTKSESNLTNVTAGDNTKPPQQSHATPQHHLLSSENLRKNVISTVKLLPPKLQREESTAPTSIKKKGDDHGPKKREIVQKIPCVAARGDGPEGKTITGFLYRYTMEEVSIMCVCHGLSFSPVEFLRHAGSSKTTQPLRHIKVVPTLAKS</sequence>
<evidence type="ECO:0000256" key="2">
    <source>
        <dbReference type="ARBA" id="ARBA00006081"/>
    </source>
</evidence>
<evidence type="ECO:0000256" key="5">
    <source>
        <dbReference type="SAM" id="MobiDB-lite"/>
    </source>
</evidence>
<evidence type="ECO:0000259" key="6">
    <source>
        <dbReference type="Pfam" id="PF16135"/>
    </source>
</evidence>
<comment type="similarity">
    <text evidence="2 4">Belongs to the Ninja family.</text>
</comment>
<feature type="compositionally biased region" description="Polar residues" evidence="5">
    <location>
        <begin position="182"/>
        <end position="224"/>
    </location>
</feature>
<keyword evidence="3 4" id="KW-0539">Nucleus</keyword>
<reference evidence="7 8" key="1">
    <citation type="journal article" date="2022" name="Nat. Plants">
        <title>Genomes of leafy and leafless Platanthera orchids illuminate the evolution of mycoheterotrophy.</title>
        <authorList>
            <person name="Li M.H."/>
            <person name="Liu K.W."/>
            <person name="Li Z."/>
            <person name="Lu H.C."/>
            <person name="Ye Q.L."/>
            <person name="Zhang D."/>
            <person name="Wang J.Y."/>
            <person name="Li Y.F."/>
            <person name="Zhong Z.M."/>
            <person name="Liu X."/>
            <person name="Yu X."/>
            <person name="Liu D.K."/>
            <person name="Tu X.D."/>
            <person name="Liu B."/>
            <person name="Hao Y."/>
            <person name="Liao X.Y."/>
            <person name="Jiang Y.T."/>
            <person name="Sun W.H."/>
            <person name="Chen J."/>
            <person name="Chen Y.Q."/>
            <person name="Ai Y."/>
            <person name="Zhai J.W."/>
            <person name="Wu S.S."/>
            <person name="Zhou Z."/>
            <person name="Hsiao Y.Y."/>
            <person name="Wu W.L."/>
            <person name="Chen Y.Y."/>
            <person name="Lin Y.F."/>
            <person name="Hsu J.L."/>
            <person name="Li C.Y."/>
            <person name="Wang Z.W."/>
            <person name="Zhao X."/>
            <person name="Zhong W.Y."/>
            <person name="Ma X.K."/>
            <person name="Ma L."/>
            <person name="Huang J."/>
            <person name="Chen G.Z."/>
            <person name="Huang M.Z."/>
            <person name="Huang L."/>
            <person name="Peng D.H."/>
            <person name="Luo Y.B."/>
            <person name="Zou S.Q."/>
            <person name="Chen S.P."/>
            <person name="Lan S."/>
            <person name="Tsai W.C."/>
            <person name="Van de Peer Y."/>
            <person name="Liu Z.J."/>
        </authorList>
    </citation>
    <scope>NUCLEOTIDE SEQUENCE [LARGE SCALE GENOMIC DNA]</scope>
    <source>
        <strain evidence="7">Lor287</strain>
    </source>
</reference>
<dbReference type="EMBL" id="JBBWWQ010000017">
    <property type="protein sequence ID" value="KAK8923866.1"/>
    <property type="molecule type" value="Genomic_DNA"/>
</dbReference>
<feature type="compositionally biased region" description="Basic and acidic residues" evidence="5">
    <location>
        <begin position="254"/>
        <end position="263"/>
    </location>
</feature>
<evidence type="ECO:0000256" key="4">
    <source>
        <dbReference type="RuleBase" id="RU369029"/>
    </source>
</evidence>
<dbReference type="PANTHER" id="PTHR31413">
    <property type="entry name" value="AFP HOMOLOG 2"/>
    <property type="match status" value="1"/>
</dbReference>
<evidence type="ECO:0000313" key="7">
    <source>
        <dbReference type="EMBL" id="KAK8923866.1"/>
    </source>
</evidence>